<dbReference type="STRING" id="1332188.L336_0205"/>
<dbReference type="Gene3D" id="3.40.50.1820">
    <property type="entry name" value="alpha/beta hydrolase"/>
    <property type="match status" value="1"/>
</dbReference>
<dbReference type="InterPro" id="IPR029058">
    <property type="entry name" value="AB_hydrolase_fold"/>
</dbReference>
<accession>R4PM26</accession>
<dbReference type="OrthoDB" id="9896710at2"/>
<evidence type="ECO:0000313" key="2">
    <source>
        <dbReference type="Proteomes" id="UP000013893"/>
    </source>
</evidence>
<dbReference type="AlphaFoldDB" id="R4PM26"/>
<organism evidence="1 2">
    <name type="scientific">Candidatus Saccharimonas aalborgensis</name>
    <dbReference type="NCBI Taxonomy" id="1332188"/>
    <lineage>
        <taxon>Bacteria</taxon>
        <taxon>Candidatus Saccharimonadota</taxon>
        <taxon>Candidatus Saccharimonadia</taxon>
        <taxon>Candidatus Saccharimonadales</taxon>
        <taxon>Candidatus Saccharimonadaceae</taxon>
        <taxon>Candidatus Saccharimonas</taxon>
    </lineage>
</organism>
<evidence type="ECO:0008006" key="3">
    <source>
        <dbReference type="Google" id="ProtNLM"/>
    </source>
</evidence>
<dbReference type="HOGENOM" id="CLU_1281252_0_0_0"/>
<evidence type="ECO:0000313" key="1">
    <source>
        <dbReference type="EMBL" id="AGL61914.1"/>
    </source>
</evidence>
<dbReference type="SUPFAM" id="SSF53474">
    <property type="entry name" value="alpha/beta-Hydrolases"/>
    <property type="match status" value="1"/>
</dbReference>
<protein>
    <recommendedName>
        <fullName evidence="3">Serine aminopeptidase S33 domain-containing protein</fullName>
    </recommendedName>
</protein>
<dbReference type="EMBL" id="CP005957">
    <property type="protein sequence ID" value="AGL61914.1"/>
    <property type="molecule type" value="Genomic_DNA"/>
</dbReference>
<dbReference type="KEGG" id="saal:L336_0205"/>
<keyword evidence="2" id="KW-1185">Reference proteome</keyword>
<proteinExistence type="predicted"/>
<gene>
    <name evidence="1" type="ORF">L336_0205</name>
</gene>
<reference evidence="1 2" key="1">
    <citation type="journal article" date="2013" name="Nat. Biotechnol.">
        <title>Genome sequences of rare, uncultured bacteria obtained by differential coverage binning of multiple metagenomes.</title>
        <authorList>
            <person name="Albertsen M."/>
            <person name="Hugenholtz P."/>
            <person name="Skarshewski A."/>
            <person name="Nielsen K.L."/>
            <person name="Tyson G.W."/>
            <person name="Nielsen P.H."/>
        </authorList>
    </citation>
    <scope>NUCLEOTIDE SEQUENCE [LARGE SCALE GENOMIC DNA]</scope>
    <source>
        <strain evidence="1">TM71</strain>
    </source>
</reference>
<dbReference type="Proteomes" id="UP000013893">
    <property type="component" value="Chromosome"/>
</dbReference>
<sequence length="215" mass="23953">MAVIPGAPHWFANKDGSDVPDFIVRYTATMVDELTRRYGQPASIIAESQAAGGVALYLQKMRDNVEQLILLQPLGLNTHEYTRSPSPYSELQRRVNHNFLHQITSLFTDLRLLFNHAFLIRTIKPGTSKARAQYEAGLVCRILDPVKELFLDGIPIHIVSGEHDILFPPAEIRSNLDAAGMGNIPISIVPKTPHSPLSTHAGLLFLDEAIRISRR</sequence>
<dbReference type="RefSeq" id="WP_015641364.1">
    <property type="nucleotide sequence ID" value="NC_021219.1"/>
</dbReference>
<name>R4PM26_9BACT</name>